<evidence type="ECO:0000313" key="2">
    <source>
        <dbReference type="EMBL" id="KAE8133254.1"/>
    </source>
</evidence>
<dbReference type="AlphaFoldDB" id="A0A5N6SJJ1"/>
<keyword evidence="1" id="KW-1133">Transmembrane helix</keyword>
<accession>A0A5N6SJJ1</accession>
<evidence type="ECO:0000313" key="3">
    <source>
        <dbReference type="Proteomes" id="UP000325672"/>
    </source>
</evidence>
<proteinExistence type="predicted"/>
<keyword evidence="1" id="KW-0472">Membrane</keyword>
<protein>
    <submittedName>
        <fullName evidence="2">Uncharacterized protein</fullName>
    </submittedName>
</protein>
<name>A0A5N6SJJ1_ASPPS</name>
<dbReference type="Proteomes" id="UP000325672">
    <property type="component" value="Unassembled WGS sequence"/>
</dbReference>
<evidence type="ECO:0000256" key="1">
    <source>
        <dbReference type="SAM" id="Phobius"/>
    </source>
</evidence>
<organism evidence="2 3">
    <name type="scientific">Aspergillus pseudotamarii</name>
    <dbReference type="NCBI Taxonomy" id="132259"/>
    <lineage>
        <taxon>Eukaryota</taxon>
        <taxon>Fungi</taxon>
        <taxon>Dikarya</taxon>
        <taxon>Ascomycota</taxon>
        <taxon>Pezizomycotina</taxon>
        <taxon>Eurotiomycetes</taxon>
        <taxon>Eurotiomycetidae</taxon>
        <taxon>Eurotiales</taxon>
        <taxon>Aspergillaceae</taxon>
        <taxon>Aspergillus</taxon>
        <taxon>Aspergillus subgen. Circumdati</taxon>
    </lineage>
</organism>
<keyword evidence="3" id="KW-1185">Reference proteome</keyword>
<dbReference type="RefSeq" id="XP_031909317.1">
    <property type="nucleotide sequence ID" value="XM_032055764.1"/>
</dbReference>
<reference evidence="2 3" key="1">
    <citation type="submission" date="2019-04" db="EMBL/GenBank/DDBJ databases">
        <title>Friends and foes A comparative genomics study of 23 Aspergillus species from section Flavi.</title>
        <authorList>
            <consortium name="DOE Joint Genome Institute"/>
            <person name="Kjaerbolling I."/>
            <person name="Vesth T."/>
            <person name="Frisvad J.C."/>
            <person name="Nybo J.L."/>
            <person name="Theobald S."/>
            <person name="Kildgaard S."/>
            <person name="Isbrandt T."/>
            <person name="Kuo A."/>
            <person name="Sato A."/>
            <person name="Lyhne E.K."/>
            <person name="Kogle M.E."/>
            <person name="Wiebenga A."/>
            <person name="Kun R.S."/>
            <person name="Lubbers R.J."/>
            <person name="Makela M.R."/>
            <person name="Barry K."/>
            <person name="Chovatia M."/>
            <person name="Clum A."/>
            <person name="Daum C."/>
            <person name="Haridas S."/>
            <person name="He G."/>
            <person name="LaButti K."/>
            <person name="Lipzen A."/>
            <person name="Mondo S."/>
            <person name="Riley R."/>
            <person name="Salamov A."/>
            <person name="Simmons B.A."/>
            <person name="Magnuson J.K."/>
            <person name="Henrissat B."/>
            <person name="Mortensen U.H."/>
            <person name="Larsen T.O."/>
            <person name="Devries R.P."/>
            <person name="Grigoriev I.V."/>
            <person name="Machida M."/>
            <person name="Baker S.E."/>
            <person name="Andersen M.R."/>
        </authorList>
    </citation>
    <scope>NUCLEOTIDE SEQUENCE [LARGE SCALE GENOMIC DNA]</scope>
    <source>
        <strain evidence="2 3">CBS 117625</strain>
    </source>
</reference>
<sequence>MRSIRRMGECCHRLLLRVTLAVLERPNIQNFEFHGSRYSRTTLHQHRRAINESFLPSKKKKKETVRPCFPVFVFDLFSFPLLLILPNSPQLIKVAVI</sequence>
<dbReference type="GeneID" id="43639974"/>
<dbReference type="EMBL" id="ML743619">
    <property type="protein sequence ID" value="KAE8133254.1"/>
    <property type="molecule type" value="Genomic_DNA"/>
</dbReference>
<keyword evidence="1" id="KW-0812">Transmembrane</keyword>
<feature type="non-terminal residue" evidence="2">
    <location>
        <position position="97"/>
    </location>
</feature>
<gene>
    <name evidence="2" type="ORF">BDV38DRAFT_258775</name>
</gene>
<feature type="transmembrane region" description="Helical" evidence="1">
    <location>
        <begin position="68"/>
        <end position="85"/>
    </location>
</feature>